<dbReference type="SUPFAM" id="SSF54427">
    <property type="entry name" value="NTF2-like"/>
    <property type="match status" value="1"/>
</dbReference>
<accession>A0AAE9Y7T1</accession>
<proteinExistence type="predicted"/>
<sequence length="152" mass="15919">MPTAAPDAAPVVGAVARWHELLRGDVAAGLDALLADDVVFLSPVVFTPQRGKAITTMYLVAAYGTLGGSGGDGDGPGGAGFRYVREVLGTHDAVLEFETTVDGTHVNGVDMVRVDDEGRIVEFKVMVRPLQAVHKLHEVMRAQLEAMGGPPG</sequence>
<dbReference type="InterPro" id="IPR032710">
    <property type="entry name" value="NTF2-like_dom_sf"/>
</dbReference>
<name>A0AAE9Y7T1_9ACTN</name>
<dbReference type="EMBL" id="CP116942">
    <property type="protein sequence ID" value="WCO68127.1"/>
    <property type="molecule type" value="Genomic_DNA"/>
</dbReference>
<dbReference type="Proteomes" id="UP001216390">
    <property type="component" value="Chromosome"/>
</dbReference>
<dbReference type="RefSeq" id="WP_272737644.1">
    <property type="nucleotide sequence ID" value="NZ_CP116942.1"/>
</dbReference>
<reference evidence="1" key="1">
    <citation type="submission" date="2023-01" db="EMBL/GenBank/DDBJ databases">
        <title>The diversity of Class Acidimicrobiia in South China Sea sediment environments and the proposal of Iamia marina sp. nov., a novel species of the genus Iamia.</title>
        <authorList>
            <person name="He Y."/>
            <person name="Tian X."/>
        </authorList>
    </citation>
    <scope>NUCLEOTIDE SEQUENCE</scope>
    <source>
        <strain evidence="1">DSM 19957</strain>
    </source>
</reference>
<evidence type="ECO:0000313" key="2">
    <source>
        <dbReference type="Proteomes" id="UP001216390"/>
    </source>
</evidence>
<keyword evidence="2" id="KW-1185">Reference proteome</keyword>
<organism evidence="1 2">
    <name type="scientific">Iamia majanohamensis</name>
    <dbReference type="NCBI Taxonomy" id="467976"/>
    <lineage>
        <taxon>Bacteria</taxon>
        <taxon>Bacillati</taxon>
        <taxon>Actinomycetota</taxon>
        <taxon>Acidimicrobiia</taxon>
        <taxon>Acidimicrobiales</taxon>
        <taxon>Iamiaceae</taxon>
        <taxon>Iamia</taxon>
    </lineage>
</organism>
<dbReference type="Gene3D" id="3.10.450.50">
    <property type="match status" value="1"/>
</dbReference>
<dbReference type="KEGG" id="ima:PO878_05240"/>
<dbReference type="AlphaFoldDB" id="A0AAE9Y7T1"/>
<protein>
    <submittedName>
        <fullName evidence="1">Nuclear transport factor 2 family protein</fullName>
    </submittedName>
</protein>
<gene>
    <name evidence="1" type="ORF">PO878_05240</name>
</gene>
<evidence type="ECO:0000313" key="1">
    <source>
        <dbReference type="EMBL" id="WCO68127.1"/>
    </source>
</evidence>